<proteinExistence type="predicted"/>
<feature type="region of interest" description="Disordered" evidence="1">
    <location>
        <begin position="41"/>
        <end position="66"/>
    </location>
</feature>
<dbReference type="PANTHER" id="PTHR47691:SF3">
    <property type="entry name" value="HTH-TYPE TRANSCRIPTIONAL REGULATOR RV0890C-RELATED"/>
    <property type="match status" value="1"/>
</dbReference>
<dbReference type="InterPro" id="IPR027417">
    <property type="entry name" value="P-loop_NTPase"/>
</dbReference>
<feature type="compositionally biased region" description="Acidic residues" evidence="1">
    <location>
        <begin position="54"/>
        <end position="65"/>
    </location>
</feature>
<reference evidence="2" key="1">
    <citation type="submission" date="2022-10" db="EMBL/GenBank/DDBJ databases">
        <title>The complete genomes of actinobacterial strains from the NBC collection.</title>
        <authorList>
            <person name="Joergensen T.S."/>
            <person name="Alvarez Arevalo M."/>
            <person name="Sterndorff E.B."/>
            <person name="Faurdal D."/>
            <person name="Vuksanovic O."/>
            <person name="Mourched A.-S."/>
            <person name="Charusanti P."/>
            <person name="Shaw S."/>
            <person name="Blin K."/>
            <person name="Weber T."/>
        </authorList>
    </citation>
    <scope>NUCLEOTIDE SEQUENCE</scope>
    <source>
        <strain evidence="2">NBC_00060</strain>
    </source>
</reference>
<organism evidence="2">
    <name type="scientific">Streptomyces sp. NBC_00060</name>
    <dbReference type="NCBI Taxonomy" id="2975636"/>
    <lineage>
        <taxon>Bacteria</taxon>
        <taxon>Bacillati</taxon>
        <taxon>Actinomycetota</taxon>
        <taxon>Actinomycetes</taxon>
        <taxon>Kitasatosporales</taxon>
        <taxon>Streptomycetaceae</taxon>
        <taxon>Streptomyces</taxon>
    </lineage>
</organism>
<dbReference type="InterPro" id="IPR011990">
    <property type="entry name" value="TPR-like_helical_dom_sf"/>
</dbReference>
<evidence type="ECO:0000313" key="2">
    <source>
        <dbReference type="EMBL" id="WTU39061.1"/>
    </source>
</evidence>
<evidence type="ECO:0000256" key="1">
    <source>
        <dbReference type="SAM" id="MobiDB-lite"/>
    </source>
</evidence>
<protein>
    <submittedName>
        <fullName evidence="2">NB-ARC domain-containing protein</fullName>
    </submittedName>
</protein>
<dbReference type="Gene3D" id="3.40.50.300">
    <property type="entry name" value="P-loop containing nucleotide triphosphate hydrolases"/>
    <property type="match status" value="1"/>
</dbReference>
<gene>
    <name evidence="2" type="ORF">OHV25_05445</name>
</gene>
<dbReference type="GO" id="GO:0043531">
    <property type="term" value="F:ADP binding"/>
    <property type="evidence" value="ECO:0007669"/>
    <property type="project" value="InterPro"/>
</dbReference>
<name>A0AAU2GUZ6_9ACTN</name>
<dbReference type="EMBL" id="CP108253">
    <property type="protein sequence ID" value="WTU39061.1"/>
    <property type="molecule type" value="Genomic_DNA"/>
</dbReference>
<dbReference type="PRINTS" id="PR00364">
    <property type="entry name" value="DISEASERSIST"/>
</dbReference>
<dbReference type="Gene3D" id="1.25.40.10">
    <property type="entry name" value="Tetratricopeptide repeat domain"/>
    <property type="match status" value="1"/>
</dbReference>
<dbReference type="SUPFAM" id="SSF48452">
    <property type="entry name" value="TPR-like"/>
    <property type="match status" value="1"/>
</dbReference>
<sequence>MEAELTALAASGATSLVGLMVSDSWAQARERLGRFLARRRGDADGADGTRGAGDAEDSGDAEDELQATSDELEAARAGRDERAVADLEERWSRRLLQILREDPDAAGELRRLLDELAPGQPHSPRPRPEVRPDQVPALTVAFVNRTADLSALDRCFAGGGTRAAQHIGIGVLHGLPGVGKTATACHWADRSRELYPDGQMYVDFASLHGQTGGDVSEAVAMCLRSLGVSDDWMPRSLAERTALFRSRSAQRRMLVVLDDVSHPAQVRPLVPKGPGSAVLVTSHGRLGELVLDGARLISLDPLDGDGGMRLLADRCGEDAVAAERSAAERLVELCGGLPVALHVVAARLLTDRRLTMTGLAEELADETGRLAGMSMRGERPVSAVLGPSYRMLPPDAARLYRLLGWAPMRTFDTATAAVAAGIDTPRAADLLDVLESASLLEGSADGRYRLHDLVRLHARACAEREEADGERAALTRRVVTHYLALTASADRAIRADRLRIADLSELLTETPDPFAASGGPAPLDWLEAERTNILQVLRAASRLQLHEHVWQLAEAFTVLFLHHRHLVMWRESLELGAAAAAAELMPAAEARLRSLLSRPLLDLGEDDRARAELEAAVSCAEIADHVVLRASVQEFLGRSWDRADPARAIEAYRRSLELNRRAGEARGAAIAAYFLGCAQDAHGDHTDALVTLGRAREELLGCSDARMAARATAAIGTVHDHLGDTQEALRALREAARTLRGQDATHYEAQALVQLADITERTGGARGAVRPYLTRALEIHEAGGSPSAQGLRERLERLDGEG</sequence>
<dbReference type="AlphaFoldDB" id="A0AAU2GUZ6"/>
<dbReference type="SUPFAM" id="SSF52540">
    <property type="entry name" value="P-loop containing nucleoside triphosphate hydrolases"/>
    <property type="match status" value="1"/>
</dbReference>
<accession>A0AAU2GUZ6</accession>
<dbReference type="PANTHER" id="PTHR47691">
    <property type="entry name" value="REGULATOR-RELATED"/>
    <property type="match status" value="1"/>
</dbReference>